<protein>
    <submittedName>
        <fullName evidence="1">Uncharacterized protein</fullName>
    </submittedName>
</protein>
<dbReference type="Proteomes" id="UP000838763">
    <property type="component" value="Unassembled WGS sequence"/>
</dbReference>
<evidence type="ECO:0000313" key="2">
    <source>
        <dbReference type="Proteomes" id="UP000838763"/>
    </source>
</evidence>
<dbReference type="EMBL" id="CALLCH030000015">
    <property type="protein sequence ID" value="CAI4216135.1"/>
    <property type="molecule type" value="Genomic_DNA"/>
</dbReference>
<comment type="caution">
    <text evidence="1">The sequence shown here is derived from an EMBL/GenBank/DDBJ whole genome shotgun (WGS) entry which is preliminary data.</text>
</comment>
<reference evidence="1" key="1">
    <citation type="submission" date="2022-11" db="EMBL/GenBank/DDBJ databases">
        <authorList>
            <person name="Scott C."/>
            <person name="Bruce N."/>
        </authorList>
    </citation>
    <scope>NUCLEOTIDE SEQUENCE</scope>
</reference>
<name>A0A9P1H545_9PEZI</name>
<accession>A0A9P1H545</accession>
<keyword evidence="2" id="KW-1185">Reference proteome</keyword>
<evidence type="ECO:0000313" key="1">
    <source>
        <dbReference type="EMBL" id="CAI4216135.1"/>
    </source>
</evidence>
<organism evidence="1 2">
    <name type="scientific">Parascedosporium putredinis</name>
    <dbReference type="NCBI Taxonomy" id="1442378"/>
    <lineage>
        <taxon>Eukaryota</taxon>
        <taxon>Fungi</taxon>
        <taxon>Dikarya</taxon>
        <taxon>Ascomycota</taxon>
        <taxon>Pezizomycotina</taxon>
        <taxon>Sordariomycetes</taxon>
        <taxon>Hypocreomycetidae</taxon>
        <taxon>Microascales</taxon>
        <taxon>Microascaceae</taxon>
        <taxon>Parascedosporium</taxon>
    </lineage>
</organism>
<gene>
    <name evidence="1" type="ORF">PPNO1_LOCUS5798</name>
</gene>
<sequence>MMVTLSDRQDWYAWDQMIRSHIRDARLEGVILEDQNPRGSRMPASILKELVTPEGYETYLQDMTDLERRSAVHQRQEDAYLRIKNIFLRTVSERLQPRYLHDDKDLRHWYRSLHDNAVGTRVEQQLSIREEYRKHLSVTDPKATSSWEHWLDQWQDIMAKAAAVNLQEGETAAFWIADLRKIFRGIIPHWSETVGLTFDEEIENNTLQPRRIARQLRALLGHRIVTRPPVFEAPSWFIFKPAAAEYYQKRREEDPTWAAEVDREIARRSSK</sequence>
<proteinExistence type="predicted"/>
<dbReference type="AlphaFoldDB" id="A0A9P1H545"/>